<dbReference type="AlphaFoldDB" id="A0A068WYZ5"/>
<evidence type="ECO:0000313" key="11">
    <source>
        <dbReference type="Proteomes" id="UP000492820"/>
    </source>
</evidence>
<dbReference type="Proteomes" id="UP000492820">
    <property type="component" value="Unassembled WGS sequence"/>
</dbReference>
<dbReference type="SMART" id="SM00414">
    <property type="entry name" value="H2A"/>
    <property type="match status" value="1"/>
</dbReference>
<dbReference type="SUPFAM" id="SSF52949">
    <property type="entry name" value="Macro domain-like"/>
    <property type="match status" value="1"/>
</dbReference>
<dbReference type="OrthoDB" id="9421954at2759"/>
<evidence type="ECO:0000256" key="5">
    <source>
        <dbReference type="ARBA" id="ARBA00022853"/>
    </source>
</evidence>
<dbReference type="CDD" id="cd00074">
    <property type="entry name" value="HFD_H2A"/>
    <property type="match status" value="1"/>
</dbReference>
<name>A0A068WYZ5_ECHGR</name>
<dbReference type="Pfam" id="PF01661">
    <property type="entry name" value="Macro"/>
    <property type="match status" value="1"/>
</dbReference>
<dbReference type="PROSITE" id="PS51154">
    <property type="entry name" value="MACRO"/>
    <property type="match status" value="1"/>
</dbReference>
<gene>
    <name evidence="10" type="ORF">EgrG_000688200</name>
</gene>
<dbReference type="EMBL" id="LK028588">
    <property type="protein sequence ID" value="CDS22896.1"/>
    <property type="molecule type" value="Genomic_DNA"/>
</dbReference>
<evidence type="ECO:0000256" key="7">
    <source>
        <dbReference type="ARBA" id="ARBA00023242"/>
    </source>
</evidence>
<feature type="domain" description="Macro" evidence="9">
    <location>
        <begin position="137"/>
        <end position="322"/>
    </location>
</feature>
<dbReference type="InterPro" id="IPR032458">
    <property type="entry name" value="Histone_H2A_CS"/>
</dbReference>
<keyword evidence="5" id="KW-0156">Chromatin regulator</keyword>
<dbReference type="PROSITE" id="PS00046">
    <property type="entry name" value="HISTONE_H2A"/>
    <property type="match status" value="1"/>
</dbReference>
<dbReference type="Pfam" id="PF00125">
    <property type="entry name" value="Histone"/>
    <property type="match status" value="1"/>
</dbReference>
<protein>
    <submittedName>
        <fullName evidence="10 12">H2A histone family member Y</fullName>
    </submittedName>
</protein>
<proteinExistence type="inferred from homology"/>
<dbReference type="InterPro" id="IPR043472">
    <property type="entry name" value="Macro_dom-like"/>
</dbReference>
<dbReference type="InterPro" id="IPR009072">
    <property type="entry name" value="Histone-fold"/>
</dbReference>
<evidence type="ECO:0000259" key="9">
    <source>
        <dbReference type="PROSITE" id="PS51154"/>
    </source>
</evidence>
<reference evidence="10 11" key="1">
    <citation type="journal article" date="2013" name="Nature">
        <title>The genomes of four tapeworm species reveal adaptations to parasitism.</title>
        <authorList>
            <person name="Tsai I.J."/>
            <person name="Zarowiecki M."/>
            <person name="Holroyd N."/>
            <person name="Garciarrubio A."/>
            <person name="Sanchez-Flores A."/>
            <person name="Brooks K.L."/>
            <person name="Tracey A."/>
            <person name="Bobes R.J."/>
            <person name="Fragoso G."/>
            <person name="Sciutto E."/>
            <person name="Aslett M."/>
            <person name="Beasley H."/>
            <person name="Bennett H.M."/>
            <person name="Cai J."/>
            <person name="Camicia F."/>
            <person name="Clark R."/>
            <person name="Cucher M."/>
            <person name="De Silva N."/>
            <person name="Day T.A."/>
            <person name="Deplazes P."/>
            <person name="Estrada K."/>
            <person name="Fernandez C."/>
            <person name="Holland P.W."/>
            <person name="Hou J."/>
            <person name="Hu S."/>
            <person name="Huckvale T."/>
            <person name="Hung S.S."/>
            <person name="Kamenetzky L."/>
            <person name="Keane J.A."/>
            <person name="Kiss F."/>
            <person name="Koziol U."/>
            <person name="Lambert O."/>
            <person name="Liu K."/>
            <person name="Luo X."/>
            <person name="Luo Y."/>
            <person name="Macchiaroli N."/>
            <person name="Nichol S."/>
            <person name="Paps J."/>
            <person name="Parkinson J."/>
            <person name="Pouchkina-Stantcheva N."/>
            <person name="Riddiford N."/>
            <person name="Rosenzvit M."/>
            <person name="Salinas G."/>
            <person name="Wasmuth J.D."/>
            <person name="Zamanian M."/>
            <person name="Zheng Y."/>
            <person name="Cai X."/>
            <person name="Soberon X."/>
            <person name="Olson P.D."/>
            <person name="Laclette J.P."/>
            <person name="Brehm K."/>
            <person name="Berriman M."/>
            <person name="Garciarrubio A."/>
            <person name="Bobes R.J."/>
            <person name="Fragoso G."/>
            <person name="Sanchez-Flores A."/>
            <person name="Estrada K."/>
            <person name="Cevallos M.A."/>
            <person name="Morett E."/>
            <person name="Gonzalez V."/>
            <person name="Portillo T."/>
            <person name="Ochoa-Leyva A."/>
            <person name="Jose M.V."/>
            <person name="Sciutto E."/>
            <person name="Landa A."/>
            <person name="Jimenez L."/>
            <person name="Valdes V."/>
            <person name="Carrero J.C."/>
            <person name="Larralde C."/>
            <person name="Morales-Montor J."/>
            <person name="Limon-Lason J."/>
            <person name="Soberon X."/>
            <person name="Laclette J.P."/>
        </authorList>
    </citation>
    <scope>NUCLEOTIDE SEQUENCE [LARGE SCALE GENOMIC DNA]</scope>
</reference>
<dbReference type="InterPro" id="IPR002119">
    <property type="entry name" value="Histone_H2A"/>
</dbReference>
<evidence type="ECO:0000256" key="3">
    <source>
        <dbReference type="ARBA" id="ARBA00010691"/>
    </source>
</evidence>
<dbReference type="InterPro" id="IPR002589">
    <property type="entry name" value="Macro_dom"/>
</dbReference>
<reference evidence="12" key="3">
    <citation type="submission" date="2020-10" db="UniProtKB">
        <authorList>
            <consortium name="WormBaseParasite"/>
        </authorList>
    </citation>
    <scope>IDENTIFICATION</scope>
</reference>
<reference evidence="10" key="2">
    <citation type="submission" date="2014-06" db="EMBL/GenBank/DDBJ databases">
        <authorList>
            <person name="Aslett M."/>
        </authorList>
    </citation>
    <scope>NUCLEOTIDE SEQUENCE</scope>
</reference>
<sequence length="322" mass="34825">MLMRKTQNRKKTAVSKSRRCGLIFPVARVRRLLKSSKLIRSTRISVASVVYLTAVLEYLSSEVVDLAGRVAKEIKRKTISPRSIMLAVRADEELLKVLSGVIFPFSGTTPYIYPSLLPQKSPRQPSTPRATSTVKGKVLHSIKLPLGQTLQIIQTDIAGLNVDAIVNPTDSALSMGGMVGSRLLAVGGAAFAKVMDDARSNITNLQKNNAFVTKGTGIKASNVIHVNGPVWNSARSADCISDLRKTIQNCLTTAGKANFESIALPSIGSGRANFPKSLAAETIVSAIKTYLDQGKTSLTDVRFVLFDQASIDAYIYELNRTT</sequence>
<organism evidence="10">
    <name type="scientific">Echinococcus granulosus</name>
    <name type="common">Hydatid tapeworm</name>
    <dbReference type="NCBI Taxonomy" id="6210"/>
    <lineage>
        <taxon>Eukaryota</taxon>
        <taxon>Metazoa</taxon>
        <taxon>Spiralia</taxon>
        <taxon>Lophotrochozoa</taxon>
        <taxon>Platyhelminthes</taxon>
        <taxon>Cestoda</taxon>
        <taxon>Eucestoda</taxon>
        <taxon>Cyclophyllidea</taxon>
        <taxon>Taeniidae</taxon>
        <taxon>Echinococcus</taxon>
        <taxon>Echinococcus granulosus group</taxon>
    </lineage>
</organism>
<evidence type="ECO:0000256" key="6">
    <source>
        <dbReference type="ARBA" id="ARBA00023125"/>
    </source>
</evidence>
<evidence type="ECO:0000313" key="12">
    <source>
        <dbReference type="WBParaSite" id="EgrG_000688200"/>
    </source>
</evidence>
<keyword evidence="7" id="KW-0539">Nucleus</keyword>
<dbReference type="GO" id="GO:0005634">
    <property type="term" value="C:nucleus"/>
    <property type="evidence" value="ECO:0007669"/>
    <property type="project" value="UniProtKB-SubCell"/>
</dbReference>
<evidence type="ECO:0000256" key="8">
    <source>
        <dbReference type="ARBA" id="ARBA00023269"/>
    </source>
</evidence>
<dbReference type="GO" id="GO:0030527">
    <property type="term" value="F:structural constituent of chromatin"/>
    <property type="evidence" value="ECO:0007669"/>
    <property type="project" value="InterPro"/>
</dbReference>
<evidence type="ECO:0000256" key="4">
    <source>
        <dbReference type="ARBA" id="ARBA00022454"/>
    </source>
</evidence>
<dbReference type="GO" id="GO:0006325">
    <property type="term" value="P:chromatin organization"/>
    <property type="evidence" value="ECO:0007669"/>
    <property type="project" value="UniProtKB-KW"/>
</dbReference>
<dbReference type="SMART" id="SM00506">
    <property type="entry name" value="A1pp"/>
    <property type="match status" value="1"/>
</dbReference>
<evidence type="ECO:0000256" key="1">
    <source>
        <dbReference type="ARBA" id="ARBA00004123"/>
    </source>
</evidence>
<dbReference type="InterPro" id="IPR007125">
    <property type="entry name" value="H2A/H2B/H3"/>
</dbReference>
<keyword evidence="8" id="KW-0544">Nucleosome core</keyword>
<dbReference type="Gene3D" id="1.10.20.10">
    <property type="entry name" value="Histone, subunit A"/>
    <property type="match status" value="1"/>
</dbReference>
<comment type="similarity">
    <text evidence="3">Belongs to the histone H2A family.</text>
</comment>
<dbReference type="GO" id="GO:0000786">
    <property type="term" value="C:nucleosome"/>
    <property type="evidence" value="ECO:0007669"/>
    <property type="project" value="UniProtKB-KW"/>
</dbReference>
<dbReference type="PRINTS" id="PR00620">
    <property type="entry name" value="HISTONEH2A"/>
</dbReference>
<keyword evidence="6" id="KW-0238">DNA-binding</keyword>
<dbReference type="Gene3D" id="3.40.220.10">
    <property type="entry name" value="Leucine Aminopeptidase, subunit E, domain 1"/>
    <property type="match status" value="1"/>
</dbReference>
<keyword evidence="4" id="KW-0158">Chromosome</keyword>
<evidence type="ECO:0000256" key="2">
    <source>
        <dbReference type="ARBA" id="ARBA00004286"/>
    </source>
</evidence>
<comment type="subcellular location">
    <subcellularLocation>
        <location evidence="2">Chromosome</location>
    </subcellularLocation>
    <subcellularLocation>
        <location evidence="1">Nucleus</location>
    </subcellularLocation>
</comment>
<dbReference type="GO" id="GO:0003677">
    <property type="term" value="F:DNA binding"/>
    <property type="evidence" value="ECO:0007669"/>
    <property type="project" value="UniProtKB-KW"/>
</dbReference>
<dbReference type="SUPFAM" id="SSF47113">
    <property type="entry name" value="Histone-fold"/>
    <property type="match status" value="1"/>
</dbReference>
<dbReference type="WBParaSite" id="EgrG_000688200">
    <property type="protein sequence ID" value="EgrG_000688200"/>
    <property type="gene ID" value="EgrG_000688200"/>
</dbReference>
<accession>A0A068WYZ5</accession>
<dbReference type="PANTHER" id="PTHR23430">
    <property type="entry name" value="HISTONE H2A"/>
    <property type="match status" value="1"/>
</dbReference>
<evidence type="ECO:0000313" key="10">
    <source>
        <dbReference type="EMBL" id="CDS22896.1"/>
    </source>
</evidence>
<dbReference type="GO" id="GO:0046982">
    <property type="term" value="F:protein heterodimerization activity"/>
    <property type="evidence" value="ECO:0007669"/>
    <property type="project" value="InterPro"/>
</dbReference>